<gene>
    <name evidence="1" type="ORF">LTR37_004439</name>
</gene>
<evidence type="ECO:0000313" key="2">
    <source>
        <dbReference type="Proteomes" id="UP001281147"/>
    </source>
</evidence>
<sequence>MSITSRTTHEQLRPCQRAYLGESNARRMLKRAQLTRKSEDDPIFALHEEAAAEAALAAAAAPFDITTPTGYSVQCYATHYEDEQKRKEAEAAEREKMVLFHSINSSRHAENTHPLRLTPLLCKFAQDHADMLFNEEHSGGSSNSVTNQVVVVMSPSGVRVARLISQPGIGALACGEMWYGGKYKRHLYSITPENVGEHPEDCPCHLRIVFETMVDEGWNAVGIGKGEDGRWVVELGQ</sequence>
<dbReference type="Proteomes" id="UP001281147">
    <property type="component" value="Unassembled WGS sequence"/>
</dbReference>
<organism evidence="1 2">
    <name type="scientific">Vermiconidia calcicola</name>
    <dbReference type="NCBI Taxonomy" id="1690605"/>
    <lineage>
        <taxon>Eukaryota</taxon>
        <taxon>Fungi</taxon>
        <taxon>Dikarya</taxon>
        <taxon>Ascomycota</taxon>
        <taxon>Pezizomycotina</taxon>
        <taxon>Dothideomycetes</taxon>
        <taxon>Dothideomycetidae</taxon>
        <taxon>Mycosphaerellales</taxon>
        <taxon>Extremaceae</taxon>
        <taxon>Vermiconidia</taxon>
    </lineage>
</organism>
<proteinExistence type="predicted"/>
<accession>A0ACC3NLT9</accession>
<keyword evidence="2" id="KW-1185">Reference proteome</keyword>
<reference evidence="1" key="1">
    <citation type="submission" date="2023-07" db="EMBL/GenBank/DDBJ databases">
        <title>Black Yeasts Isolated from many extreme environments.</title>
        <authorList>
            <person name="Coleine C."/>
            <person name="Stajich J.E."/>
            <person name="Selbmann L."/>
        </authorList>
    </citation>
    <scope>NUCLEOTIDE SEQUENCE</scope>
    <source>
        <strain evidence="1">CCFEE 5714</strain>
    </source>
</reference>
<dbReference type="EMBL" id="JAUTXU010000027">
    <property type="protein sequence ID" value="KAK3719220.1"/>
    <property type="molecule type" value="Genomic_DNA"/>
</dbReference>
<comment type="caution">
    <text evidence="1">The sequence shown here is derived from an EMBL/GenBank/DDBJ whole genome shotgun (WGS) entry which is preliminary data.</text>
</comment>
<protein>
    <submittedName>
        <fullName evidence="1">Uncharacterized protein</fullName>
    </submittedName>
</protein>
<evidence type="ECO:0000313" key="1">
    <source>
        <dbReference type="EMBL" id="KAK3719220.1"/>
    </source>
</evidence>
<name>A0ACC3NLT9_9PEZI</name>